<dbReference type="CDD" id="cd00198">
    <property type="entry name" value="vWFA"/>
    <property type="match status" value="1"/>
</dbReference>
<dbReference type="PROSITE" id="PS50127">
    <property type="entry name" value="UBC_2"/>
    <property type="match status" value="1"/>
</dbReference>
<dbReference type="InterPro" id="IPR002035">
    <property type="entry name" value="VWF_A"/>
</dbReference>
<dbReference type="GO" id="GO:0003755">
    <property type="term" value="F:peptidyl-prolyl cis-trans isomerase activity"/>
    <property type="evidence" value="ECO:0007669"/>
    <property type="project" value="UniProtKB-KW"/>
</dbReference>
<dbReference type="EC" id="5.2.1.8" evidence="1"/>
<dbReference type="InterPro" id="IPR052085">
    <property type="entry name" value="WD-SAM-U-box"/>
</dbReference>
<feature type="domain" description="U-box" evidence="6">
    <location>
        <begin position="887"/>
        <end position="960"/>
    </location>
</feature>
<dbReference type="Gene3D" id="3.40.50.410">
    <property type="entry name" value="von Willebrand factor, type A domain"/>
    <property type="match status" value="1"/>
</dbReference>
<dbReference type="PROSITE" id="PS50234">
    <property type="entry name" value="VWFA"/>
    <property type="match status" value="1"/>
</dbReference>
<proteinExistence type="predicted"/>
<dbReference type="InterPro" id="IPR036465">
    <property type="entry name" value="vWFA_dom_sf"/>
</dbReference>
<evidence type="ECO:0000256" key="2">
    <source>
        <dbReference type="ARBA" id="ARBA00023110"/>
    </source>
</evidence>
<dbReference type="InterPro" id="IPR013083">
    <property type="entry name" value="Znf_RING/FYVE/PHD"/>
</dbReference>
<dbReference type="SUPFAM" id="SSF54495">
    <property type="entry name" value="UBC-like"/>
    <property type="match status" value="1"/>
</dbReference>
<dbReference type="SUPFAM" id="SSF57850">
    <property type="entry name" value="RING/U-box"/>
    <property type="match status" value="1"/>
</dbReference>
<accession>A0A6A6HR73</accession>
<feature type="domain" description="UBC core" evidence="4">
    <location>
        <begin position="1422"/>
        <end position="1571"/>
    </location>
</feature>
<dbReference type="GeneID" id="54579658"/>
<evidence type="ECO:0000259" key="5">
    <source>
        <dbReference type="PROSITE" id="PS50234"/>
    </source>
</evidence>
<protein>
    <recommendedName>
        <fullName evidence="1">peptidylprolyl isomerase</fullName>
        <ecNumber evidence="1">5.2.1.8</ecNumber>
    </recommendedName>
</protein>
<sequence>MTRYVVQVLAPGRRTASLLVVLAPSQLCSALLDKVKNRISSLKLGLDSASDAHITLHLNAPDGPILDTEDLLSDALPDAEEKVFAVINDGSSAGDSQSRRDTHGPGPSQQAIGRRLRVRVITPELGRSQDVSAIPLLPEAAVTFKSTLKDLKTQVQQHLGLGAGDEERYEGCHCNCSFARQIDSNASLNELGAGDLDALHTLLVVYDNNRVARLSIDEPTKAHLQLTVRQHLVDRLSEHMSMIGGLPDPGTSSNPRYLKLPILAFCSPERHERPSVDTGLQPSSPHNTVLDLHTSEAPIHVTAHNFGLTLAAAGLEDCTIDGVLNIYAVKRVRRQMSFSAGSGSGKDAIYQQGPAWELPLGQSERGLANFLSSLRAFAGLTNARHMAAAEQDAVLHVLMLLTKFPPAVRAIHVLIRGETPDPSERAAIVQCFNEVLKTIISPPVIKSDHTRFLEGSRLLFGLILEKAKHLKVSMHDQEGKLPYIDSIKVHDLRNWITMEPVVTPLQTASGLVDRGFYEAFNEGGLLKWTNDNNTSQAKTFDRKLNRACLLSGGVKPQVLGFDIDSVNSSHRYADKGDVSKVIAAAEYSDLQYLAGLCSRNKLGVIHPSALPSADPPVLTLDRVGLLAVYVGRQACGEAGRDINMFRPTSNVVEEAVDVSIITQLLIPIIERRTADGTAVFEAFGDQNRQLKNPDEVVILCVDASASMNDRCGFMDVEESEDAVDDLEKSMANDDTDSEVEDAQFDRPALDELKEFLTSHESFDDFLAITQTGTDDYHRHKNAEKVLSILRGLAQQQIEEKAKALENAQRRETSYYYRQKAAGIERDLATLKNRSLRLQQYKDALVAFLLYRAENRVLDDPLTWSIGEDVPQIPKKSRVPSSNTPKFEIPAEFLCPISTEPMEDPVTTIDNFTYERKNIERWFQTHETSPCTNLVLDSFDLRPNYAVKQAIAAWISGDDITSKYPPTRGHFNVCFKLPLSTLTTILPSGISMDDVYQKAFRAGKGRYPSFVLHHRNALLLPSQEVAMPYIHSTDAVVVMPIEAGTASSTSGGHEDLCLVKVYRGYEHAVLSYWEPKATTKTMASVVFRLYRHAFRENPWSAVGDPFTIWTNITYTGDNHYHGHTQHHWELLSHFFNREYAIGRLLNEAVYDGKDDEGDHGSTNPTDSRGPQPLVLRLMLGSTPGKVNHKVLTRLDVLKQMFDAYVNRLLAYGFQTHVGLITFRSAASLTQNVTHAVENFRHQLNNIIASGDTALWDAIMLGRDTLLQYATKYPKAKLRIICLSDGEDTKSKQRVHDVALSLIHDRIIVDSFCLGEEQNISLKTLSYLTGGYKFEPDQMEHAMAICEMEPVLSSLERPDIVLPNLAKRFYSNPLLQFEQAKTEVRVDAVTRDTFPRRKEHPLLSQSFVELGRFTRGFSIANRSDSNLRLARIHNEIRNSGAKVHPHYDIYICESNFSFWKVVMQGPPGSTYADGTFCLYLEMAEDYPTFPPKGRFMTPIYHPNINRHGRICHSIFDRNWTVDTTNKDVIDTVYSLLLVPEFSDPINTVVTLNYHWDEVQFKEEAQRHIQKHASKNRAQWKREIAAG</sequence>
<feature type="region of interest" description="Disordered" evidence="3">
    <location>
        <begin position="90"/>
        <end position="113"/>
    </location>
</feature>
<dbReference type="EMBL" id="ML987220">
    <property type="protein sequence ID" value="KAF2240332.1"/>
    <property type="molecule type" value="Genomic_DNA"/>
</dbReference>
<dbReference type="GO" id="GO:0004842">
    <property type="term" value="F:ubiquitin-protein transferase activity"/>
    <property type="evidence" value="ECO:0007669"/>
    <property type="project" value="InterPro"/>
</dbReference>
<keyword evidence="2" id="KW-0697">Rotamase</keyword>
<dbReference type="RefSeq" id="XP_033675336.1">
    <property type="nucleotide sequence ID" value="XM_033826328.1"/>
</dbReference>
<dbReference type="Gene3D" id="3.10.110.10">
    <property type="entry name" value="Ubiquitin Conjugating Enzyme"/>
    <property type="match status" value="1"/>
</dbReference>
<dbReference type="SMART" id="SM00212">
    <property type="entry name" value="UBCc"/>
    <property type="match status" value="1"/>
</dbReference>
<dbReference type="PANTHER" id="PTHR46573">
    <property type="entry name" value="WD REPEAT, SAM AND U-BOX DOMAIN-CONTAINING PROTEIN 1"/>
    <property type="match status" value="1"/>
</dbReference>
<dbReference type="Proteomes" id="UP000800094">
    <property type="component" value="Unassembled WGS sequence"/>
</dbReference>
<dbReference type="CDD" id="cd16655">
    <property type="entry name" value="RING-Ubox_WDSUB1-like"/>
    <property type="match status" value="1"/>
</dbReference>
<dbReference type="GO" id="GO:0016567">
    <property type="term" value="P:protein ubiquitination"/>
    <property type="evidence" value="ECO:0007669"/>
    <property type="project" value="InterPro"/>
</dbReference>
<dbReference type="Pfam" id="PF04564">
    <property type="entry name" value="U-box"/>
    <property type="match status" value="1"/>
</dbReference>
<dbReference type="Pfam" id="PF00179">
    <property type="entry name" value="UQ_con"/>
    <property type="match status" value="1"/>
</dbReference>
<dbReference type="OrthoDB" id="10069349at2759"/>
<dbReference type="InterPro" id="IPR016135">
    <property type="entry name" value="UBQ-conjugating_enzyme/RWD"/>
</dbReference>
<gene>
    <name evidence="7" type="ORF">BU26DRAFT_498178</name>
</gene>
<keyword evidence="8" id="KW-1185">Reference proteome</keyword>
<name>A0A6A6HR73_9PLEO</name>
<organism evidence="7 8">
    <name type="scientific">Trematosphaeria pertusa</name>
    <dbReference type="NCBI Taxonomy" id="390896"/>
    <lineage>
        <taxon>Eukaryota</taxon>
        <taxon>Fungi</taxon>
        <taxon>Dikarya</taxon>
        <taxon>Ascomycota</taxon>
        <taxon>Pezizomycotina</taxon>
        <taxon>Dothideomycetes</taxon>
        <taxon>Pleosporomycetidae</taxon>
        <taxon>Pleosporales</taxon>
        <taxon>Massarineae</taxon>
        <taxon>Trematosphaeriaceae</taxon>
        <taxon>Trematosphaeria</taxon>
    </lineage>
</organism>
<evidence type="ECO:0000259" key="4">
    <source>
        <dbReference type="PROSITE" id="PS50127"/>
    </source>
</evidence>
<dbReference type="SUPFAM" id="SSF53300">
    <property type="entry name" value="vWA-like"/>
    <property type="match status" value="1"/>
</dbReference>
<evidence type="ECO:0000256" key="1">
    <source>
        <dbReference type="ARBA" id="ARBA00013194"/>
    </source>
</evidence>
<reference evidence="7" key="1">
    <citation type="journal article" date="2020" name="Stud. Mycol.">
        <title>101 Dothideomycetes genomes: a test case for predicting lifestyles and emergence of pathogens.</title>
        <authorList>
            <person name="Haridas S."/>
            <person name="Albert R."/>
            <person name="Binder M."/>
            <person name="Bloem J."/>
            <person name="Labutti K."/>
            <person name="Salamov A."/>
            <person name="Andreopoulos B."/>
            <person name="Baker S."/>
            <person name="Barry K."/>
            <person name="Bills G."/>
            <person name="Bluhm B."/>
            <person name="Cannon C."/>
            <person name="Castanera R."/>
            <person name="Culley D."/>
            <person name="Daum C."/>
            <person name="Ezra D."/>
            <person name="Gonzalez J."/>
            <person name="Henrissat B."/>
            <person name="Kuo A."/>
            <person name="Liang C."/>
            <person name="Lipzen A."/>
            <person name="Lutzoni F."/>
            <person name="Magnuson J."/>
            <person name="Mondo S."/>
            <person name="Nolan M."/>
            <person name="Ohm R."/>
            <person name="Pangilinan J."/>
            <person name="Park H.-J."/>
            <person name="Ramirez L."/>
            <person name="Alfaro M."/>
            <person name="Sun H."/>
            <person name="Tritt A."/>
            <person name="Yoshinaga Y."/>
            <person name="Zwiers L.-H."/>
            <person name="Turgeon B."/>
            <person name="Goodwin S."/>
            <person name="Spatafora J."/>
            <person name="Crous P."/>
            <person name="Grigoriev I."/>
        </authorList>
    </citation>
    <scope>NUCLEOTIDE SEQUENCE</scope>
    <source>
        <strain evidence="7">CBS 122368</strain>
    </source>
</reference>
<keyword evidence="2" id="KW-0413">Isomerase</keyword>
<evidence type="ECO:0000313" key="7">
    <source>
        <dbReference type="EMBL" id="KAF2240332.1"/>
    </source>
</evidence>
<evidence type="ECO:0000259" key="6">
    <source>
        <dbReference type="PROSITE" id="PS51698"/>
    </source>
</evidence>
<evidence type="ECO:0000313" key="8">
    <source>
        <dbReference type="Proteomes" id="UP000800094"/>
    </source>
</evidence>
<dbReference type="Gene3D" id="3.30.40.10">
    <property type="entry name" value="Zinc/RING finger domain, C3HC4 (zinc finger)"/>
    <property type="match status" value="1"/>
</dbReference>
<dbReference type="InterPro" id="IPR003613">
    <property type="entry name" value="Ubox_domain"/>
</dbReference>
<feature type="domain" description="VWFA" evidence="5">
    <location>
        <begin position="1173"/>
        <end position="1363"/>
    </location>
</feature>
<dbReference type="PROSITE" id="PS51698">
    <property type="entry name" value="U_BOX"/>
    <property type="match status" value="1"/>
</dbReference>
<dbReference type="PANTHER" id="PTHR46573:SF1">
    <property type="entry name" value="WD REPEAT, SAM AND U-BOX DOMAIN-CONTAINING PROTEIN 1"/>
    <property type="match status" value="1"/>
</dbReference>
<dbReference type="InterPro" id="IPR000608">
    <property type="entry name" value="UBC"/>
</dbReference>
<dbReference type="SMART" id="SM00504">
    <property type="entry name" value="Ubox"/>
    <property type="match status" value="1"/>
</dbReference>
<evidence type="ECO:0000256" key="3">
    <source>
        <dbReference type="SAM" id="MobiDB-lite"/>
    </source>
</evidence>